<protein>
    <recommendedName>
        <fullName evidence="2">Protein kinase domain-containing protein</fullName>
    </recommendedName>
</protein>
<feature type="compositionally biased region" description="Polar residues" evidence="1">
    <location>
        <begin position="46"/>
        <end position="57"/>
    </location>
</feature>
<dbReference type="PANTHER" id="PTHR44329:SF289">
    <property type="entry name" value="SERINE_THREONINE-PROTEIN KINASE VIK"/>
    <property type="match status" value="1"/>
</dbReference>
<organism evidence="3 4">
    <name type="scientific">Cyclotella cryptica</name>
    <dbReference type="NCBI Taxonomy" id="29204"/>
    <lineage>
        <taxon>Eukaryota</taxon>
        <taxon>Sar</taxon>
        <taxon>Stramenopiles</taxon>
        <taxon>Ochrophyta</taxon>
        <taxon>Bacillariophyta</taxon>
        <taxon>Coscinodiscophyceae</taxon>
        <taxon>Thalassiosirophycidae</taxon>
        <taxon>Stephanodiscales</taxon>
        <taxon>Stephanodiscaceae</taxon>
        <taxon>Cyclotella</taxon>
    </lineage>
</organism>
<dbReference type="Gene3D" id="3.30.200.20">
    <property type="entry name" value="Phosphorylase Kinase, domain 1"/>
    <property type="match status" value="1"/>
</dbReference>
<comment type="caution">
    <text evidence="3">The sequence shown here is derived from an EMBL/GenBank/DDBJ whole genome shotgun (WGS) entry which is preliminary data.</text>
</comment>
<evidence type="ECO:0000313" key="3">
    <source>
        <dbReference type="EMBL" id="KAL3788876.1"/>
    </source>
</evidence>
<dbReference type="EMBL" id="JABMIG020000150">
    <property type="protein sequence ID" value="KAL3788876.1"/>
    <property type="molecule type" value="Genomic_DNA"/>
</dbReference>
<name>A0ABD3PMA8_9STRA</name>
<dbReference type="InterPro" id="IPR000719">
    <property type="entry name" value="Prot_kinase_dom"/>
</dbReference>
<dbReference type="PROSITE" id="PS50011">
    <property type="entry name" value="PROTEIN_KINASE_DOM"/>
    <property type="match status" value="1"/>
</dbReference>
<feature type="region of interest" description="Disordered" evidence="1">
    <location>
        <begin position="36"/>
        <end position="70"/>
    </location>
</feature>
<dbReference type="Proteomes" id="UP001516023">
    <property type="component" value="Unassembled WGS sequence"/>
</dbReference>
<dbReference type="InterPro" id="IPR011009">
    <property type="entry name" value="Kinase-like_dom_sf"/>
</dbReference>
<dbReference type="SMART" id="SM00220">
    <property type="entry name" value="S_TKc"/>
    <property type="match status" value="1"/>
</dbReference>
<keyword evidence="4" id="KW-1185">Reference proteome</keyword>
<proteinExistence type="predicted"/>
<dbReference type="Gene3D" id="1.10.510.10">
    <property type="entry name" value="Transferase(Phosphotransferase) domain 1"/>
    <property type="match status" value="1"/>
</dbReference>
<dbReference type="InterPro" id="IPR001245">
    <property type="entry name" value="Ser-Thr/Tyr_kinase_cat_dom"/>
</dbReference>
<dbReference type="AlphaFoldDB" id="A0ABD3PMA8"/>
<dbReference type="PANTHER" id="PTHR44329">
    <property type="entry name" value="SERINE/THREONINE-PROTEIN KINASE TNNI3K-RELATED"/>
    <property type="match status" value="1"/>
</dbReference>
<feature type="domain" description="Protein kinase" evidence="2">
    <location>
        <begin position="409"/>
        <end position="687"/>
    </location>
</feature>
<sequence length="715" mass="78088">MMSNPTDVSVGIPNVTTPDLKLSAVQTSAETLRRTASNGMIDPQQHAPQPTTNTTTDIPHRSSSAPPATLAPSDYSAWTIGSTESNAAVAAASSHSLLSPYKSAILSKCHASNGTSRPDDSDAATTSTGASGLSLSPPPPSTLHSQTVALHQSPAVPAATPSANPALQALYQTRLLAAPSPCIESLLSSTCEALNFDIAEMWLRTGPKTHQLTNSHVRPTALDESVRKQLVDVYYGERSAERTHRLSPALCKRAKEAGDVVWVAAHTAHGAEALKCSISDVRTAVAVPVCHGGSGVNITIIYFSIRRAIMKPQAVEFLVHMSLATAAAAVNPLAEDVMVDETQKLHFDSSIGSQDERYQSALTQKLSKSAHIGEHISPAPHKSVSVSRDGPHRIYSVTGAQLNLQWDALRNVEYLTDGGNNWIHTAVLHGKSVVVKTLKPECQDVALAINEIEGELEIHSRLDHPNIVSLIGAGFTPRGVRFVVLERLDGGTLTQLLGYDNRIRDRRRRFWTKKKISYMDVLKCARSMADALAYCHGRAIPNAMVMHRDLKPDNIGFTLDGTVKLIDFGLARIVENATVSNDIYEMSGETGSLRYMAPEVANCQPYNQKADVYSFGIILWELVAFKKPYDGMNRDEFYSRVVRGGERPVINKKWPEDLNELMKSCWDADIVNRPNFTDIVETLDCMLAGEKDGDLKKKKTKNRFAALIDRHSTWF</sequence>
<evidence type="ECO:0000313" key="4">
    <source>
        <dbReference type="Proteomes" id="UP001516023"/>
    </source>
</evidence>
<feature type="region of interest" description="Disordered" evidence="1">
    <location>
        <begin position="110"/>
        <end position="145"/>
    </location>
</feature>
<dbReference type="InterPro" id="IPR051681">
    <property type="entry name" value="Ser/Thr_Kinases-Pseudokinases"/>
</dbReference>
<feature type="compositionally biased region" description="Low complexity" evidence="1">
    <location>
        <begin position="123"/>
        <end position="135"/>
    </location>
</feature>
<evidence type="ECO:0000259" key="2">
    <source>
        <dbReference type="PROSITE" id="PS50011"/>
    </source>
</evidence>
<evidence type="ECO:0000256" key="1">
    <source>
        <dbReference type="SAM" id="MobiDB-lite"/>
    </source>
</evidence>
<dbReference type="Pfam" id="PF07714">
    <property type="entry name" value="PK_Tyr_Ser-Thr"/>
    <property type="match status" value="1"/>
</dbReference>
<dbReference type="SUPFAM" id="SSF56112">
    <property type="entry name" value="Protein kinase-like (PK-like)"/>
    <property type="match status" value="1"/>
</dbReference>
<reference evidence="3 4" key="1">
    <citation type="journal article" date="2020" name="G3 (Bethesda)">
        <title>Improved Reference Genome for Cyclotella cryptica CCMP332, a Model for Cell Wall Morphogenesis, Salinity Adaptation, and Lipid Production in Diatoms (Bacillariophyta).</title>
        <authorList>
            <person name="Roberts W.R."/>
            <person name="Downey K.M."/>
            <person name="Ruck E.C."/>
            <person name="Traller J.C."/>
            <person name="Alverson A.J."/>
        </authorList>
    </citation>
    <scope>NUCLEOTIDE SEQUENCE [LARGE SCALE GENOMIC DNA]</scope>
    <source>
        <strain evidence="3 4">CCMP332</strain>
    </source>
</reference>
<gene>
    <name evidence="3" type="ORF">HJC23_002630</name>
</gene>
<accession>A0ABD3PMA8</accession>